<dbReference type="EMBL" id="JAQQAF010000007">
    <property type="protein sequence ID" value="KAJ8470455.1"/>
    <property type="molecule type" value="Genomic_DNA"/>
</dbReference>
<protein>
    <submittedName>
        <fullName evidence="1">Uncharacterized protein</fullName>
    </submittedName>
</protein>
<reference evidence="1 2" key="1">
    <citation type="submission" date="2022-12" db="EMBL/GenBank/DDBJ databases">
        <title>Chromosome-scale assembly of the Ensete ventricosum genome.</title>
        <authorList>
            <person name="Dussert Y."/>
            <person name="Stocks J."/>
            <person name="Wendawek A."/>
            <person name="Woldeyes F."/>
            <person name="Nichols R.A."/>
            <person name="Borrell J.S."/>
        </authorList>
    </citation>
    <scope>NUCLEOTIDE SEQUENCE [LARGE SCALE GENOMIC DNA]</scope>
    <source>
        <strain evidence="2">cv. Maze</strain>
        <tissue evidence="1">Seeds</tissue>
    </source>
</reference>
<dbReference type="AlphaFoldDB" id="A0AAV8Q828"/>
<dbReference type="Proteomes" id="UP001222027">
    <property type="component" value="Unassembled WGS sequence"/>
</dbReference>
<accession>A0AAV8Q828</accession>
<evidence type="ECO:0000313" key="2">
    <source>
        <dbReference type="Proteomes" id="UP001222027"/>
    </source>
</evidence>
<name>A0AAV8Q828_ENSVE</name>
<organism evidence="1 2">
    <name type="scientific">Ensete ventricosum</name>
    <name type="common">Abyssinian banana</name>
    <name type="synonym">Musa ensete</name>
    <dbReference type="NCBI Taxonomy" id="4639"/>
    <lineage>
        <taxon>Eukaryota</taxon>
        <taxon>Viridiplantae</taxon>
        <taxon>Streptophyta</taxon>
        <taxon>Embryophyta</taxon>
        <taxon>Tracheophyta</taxon>
        <taxon>Spermatophyta</taxon>
        <taxon>Magnoliopsida</taxon>
        <taxon>Liliopsida</taxon>
        <taxon>Zingiberales</taxon>
        <taxon>Musaceae</taxon>
        <taxon>Ensete</taxon>
    </lineage>
</organism>
<proteinExistence type="predicted"/>
<sequence>MWVGFACTATRTPISAPRPNMSAMAIEMDSSDTTRYRRLEAVVSLLCSHHVIPQCAPVRILLIIHGCLLPGETLWAVWLRSVAVSDEQSWRLNDPWDKTH</sequence>
<keyword evidence="2" id="KW-1185">Reference proteome</keyword>
<gene>
    <name evidence="1" type="ORF">OPV22_024798</name>
</gene>
<evidence type="ECO:0000313" key="1">
    <source>
        <dbReference type="EMBL" id="KAJ8470455.1"/>
    </source>
</evidence>
<comment type="caution">
    <text evidence="1">The sequence shown here is derived from an EMBL/GenBank/DDBJ whole genome shotgun (WGS) entry which is preliminary data.</text>
</comment>